<feature type="non-terminal residue" evidence="2">
    <location>
        <position position="606"/>
    </location>
</feature>
<feature type="region of interest" description="Disordered" evidence="1">
    <location>
        <begin position="1"/>
        <end position="42"/>
    </location>
</feature>
<feature type="region of interest" description="Disordered" evidence="1">
    <location>
        <begin position="195"/>
        <end position="222"/>
    </location>
</feature>
<dbReference type="Proteomes" id="UP000789570">
    <property type="component" value="Unassembled WGS sequence"/>
</dbReference>
<proteinExistence type="predicted"/>
<dbReference type="OrthoDB" id="2440340at2759"/>
<organism evidence="2 3">
    <name type="scientific">Funneliformis caledonium</name>
    <dbReference type="NCBI Taxonomy" id="1117310"/>
    <lineage>
        <taxon>Eukaryota</taxon>
        <taxon>Fungi</taxon>
        <taxon>Fungi incertae sedis</taxon>
        <taxon>Mucoromycota</taxon>
        <taxon>Glomeromycotina</taxon>
        <taxon>Glomeromycetes</taxon>
        <taxon>Glomerales</taxon>
        <taxon>Glomeraceae</taxon>
        <taxon>Funneliformis</taxon>
    </lineage>
</organism>
<accession>A0A9N9HQZ3</accession>
<keyword evidence="3" id="KW-1185">Reference proteome</keyword>
<evidence type="ECO:0000313" key="3">
    <source>
        <dbReference type="Proteomes" id="UP000789570"/>
    </source>
</evidence>
<reference evidence="2" key="1">
    <citation type="submission" date="2021-06" db="EMBL/GenBank/DDBJ databases">
        <authorList>
            <person name="Kallberg Y."/>
            <person name="Tangrot J."/>
            <person name="Rosling A."/>
        </authorList>
    </citation>
    <scope>NUCLEOTIDE SEQUENCE</scope>
    <source>
        <strain evidence="2">UK204</strain>
    </source>
</reference>
<dbReference type="AlphaFoldDB" id="A0A9N9HQZ3"/>
<comment type="caution">
    <text evidence="2">The sequence shown here is derived from an EMBL/GenBank/DDBJ whole genome shotgun (WGS) entry which is preliminary data.</text>
</comment>
<feature type="region of interest" description="Disordered" evidence="1">
    <location>
        <begin position="573"/>
        <end position="606"/>
    </location>
</feature>
<evidence type="ECO:0000256" key="1">
    <source>
        <dbReference type="SAM" id="MobiDB-lite"/>
    </source>
</evidence>
<feature type="compositionally biased region" description="Basic residues" evidence="1">
    <location>
        <begin position="14"/>
        <end position="26"/>
    </location>
</feature>
<name>A0A9N9HQZ3_9GLOM</name>
<gene>
    <name evidence="2" type="ORF">FCALED_LOCUS13506</name>
</gene>
<feature type="compositionally biased region" description="Basic and acidic residues" evidence="1">
    <location>
        <begin position="198"/>
        <end position="218"/>
    </location>
</feature>
<evidence type="ECO:0000313" key="2">
    <source>
        <dbReference type="EMBL" id="CAG8701642.1"/>
    </source>
</evidence>
<protein>
    <submittedName>
        <fullName evidence="2">15825_t:CDS:1</fullName>
    </submittedName>
</protein>
<dbReference type="EMBL" id="CAJVPQ010007903">
    <property type="protein sequence ID" value="CAG8701642.1"/>
    <property type="molecule type" value="Genomic_DNA"/>
</dbReference>
<sequence length="606" mass="70208">AGRHEATASPKYKGSSHRLRQTRKTSAKSINQPSPPETGRRKQLLVTRKLSPPQADMRNFSIVTLPSAVAPDHLDVNDYFKKTSAQDWKLKHYLNYRLESENIIPTWSTVYNDWVDSLNIIIKNKKSPGSIVSFCKELINFSTFEGESVLVHGEEWYRNFYDRYCDLQLSERVKHIEEKIYSSIKLSDLLENTTSKKRSQDNDDDNKSNEKRSRREDLSCESTTGALENMNEELKSFWPSFEKSFQEITEERKWCLSSKRNVEDVLYAYASKLQVEKPAHSFIIDTSDDNIKVLFNKTEWDEIMNVNKKTVPAIDKNIGTHLMNYKKKTPSEMRAHVMKTWLNTTYSRENHFDFQYIHMVFLHLLDEYESPKNRLMQPHAEGWYAVNIWGVLIDKAFLNVPDIDLVRGETCSVASSNRRNDDEIYRMKGNRKALGHRIDGIIQNIVNNYEYGGIEVAKTCQGPHDRKQLGDSLKLTKLLKDIFHQQSCVVDYNEEIVKKIEIVGLLHSRLQLQQFLMDFGGGSCLRLKKEITRNIPLHLSDVMELIHTIASILQAKLRIQRCIEVMKNEPEDESFLQEITQPPSRPSTPPNTVCLAKTTKTPIKDK</sequence>